<feature type="domain" description="Type VI secretion system spike protein VgrG3-like C-terminal" evidence="1">
    <location>
        <begin position="227"/>
        <end position="418"/>
    </location>
</feature>
<comment type="caution">
    <text evidence="2">The sequence shown here is derived from an EMBL/GenBank/DDBJ whole genome shotgun (WGS) entry which is preliminary data.</text>
</comment>
<accession>A0A0W8G2K8</accession>
<dbReference type="InterPro" id="IPR049073">
    <property type="entry name" value="T6SS_VgrG3-like_C"/>
</dbReference>
<sequence>MSIDFSQLTLMRARQDLDGAMSGSGRSTSGDPLKFRTMLSSRLGIDGQVLGAGEAFAGKSMLQDFSGLGLGEGASTDDAVLGMAGLGTGLSGLGGDEAFGNGLGGMNMLKYNALHTMAKIADASPAASQAASQAGNGTTGSNEVRRSVVKNAVRMVVNPGARHPDDLGHLAQAAKGGNTGFTQSEEELFMAAAKAESSLEARMAAEARVDSAASGPVLASSLERSAGSLSSRYESGGAIDCIGYDKKGGTSYGNYQIASKTGTMDYFIKFLDDKAPDIASRLKNAGPSDTGGKSGRMPEEWKQIAAEDPKRFEALQHEFIRVNNYSPAAKSIVLTSGVDVNSRSHALREVLWSTAVQHGPSGAERIFSRAIETAQTTKTGQDFDKAVIEEVYSIRQRQFGSHGRRIREAVTARFQDEKSSAIAMLDQTAA</sequence>
<evidence type="ECO:0000313" key="2">
    <source>
        <dbReference type="EMBL" id="KUG27305.1"/>
    </source>
</evidence>
<dbReference type="Pfam" id="PF21277">
    <property type="entry name" value="T6SS_VgrG3-like_C"/>
    <property type="match status" value="1"/>
</dbReference>
<gene>
    <name evidence="2" type="ORF">ASZ90_002834</name>
</gene>
<protein>
    <recommendedName>
        <fullName evidence="1">Type VI secretion system spike protein VgrG3-like C-terminal domain-containing protein</fullName>
    </recommendedName>
</protein>
<dbReference type="AlphaFoldDB" id="A0A0W8G2K8"/>
<dbReference type="EMBL" id="LNQE01000342">
    <property type="protein sequence ID" value="KUG27305.1"/>
    <property type="molecule type" value="Genomic_DNA"/>
</dbReference>
<reference evidence="2" key="1">
    <citation type="journal article" date="2015" name="Proc. Natl. Acad. Sci. U.S.A.">
        <title>Networks of energetic and metabolic interactions define dynamics in microbial communities.</title>
        <authorList>
            <person name="Embree M."/>
            <person name="Liu J.K."/>
            <person name="Al-Bassam M.M."/>
            <person name="Zengler K."/>
        </authorList>
    </citation>
    <scope>NUCLEOTIDE SEQUENCE</scope>
</reference>
<name>A0A0W8G2K8_9ZZZZ</name>
<proteinExistence type="predicted"/>
<organism evidence="2">
    <name type="scientific">hydrocarbon metagenome</name>
    <dbReference type="NCBI Taxonomy" id="938273"/>
    <lineage>
        <taxon>unclassified sequences</taxon>
        <taxon>metagenomes</taxon>
        <taxon>ecological metagenomes</taxon>
    </lineage>
</organism>
<evidence type="ECO:0000259" key="1">
    <source>
        <dbReference type="Pfam" id="PF21277"/>
    </source>
</evidence>